<dbReference type="InterPro" id="IPR035979">
    <property type="entry name" value="RBD_domain_sf"/>
</dbReference>
<dbReference type="GO" id="GO:0005730">
    <property type="term" value="C:nucleolus"/>
    <property type="evidence" value="ECO:0007669"/>
    <property type="project" value="TreeGrafter"/>
</dbReference>
<dbReference type="PROSITE" id="PS50102">
    <property type="entry name" value="RRM"/>
    <property type="match status" value="1"/>
</dbReference>
<feature type="domain" description="RRM" evidence="4">
    <location>
        <begin position="62"/>
        <end position="137"/>
    </location>
</feature>
<feature type="region of interest" description="Disordered" evidence="3">
    <location>
        <begin position="1"/>
        <end position="59"/>
    </location>
</feature>
<dbReference type="GO" id="GO:0003723">
    <property type="term" value="F:RNA binding"/>
    <property type="evidence" value="ECO:0007669"/>
    <property type="project" value="UniProtKB-UniRule"/>
</dbReference>
<dbReference type="OrthoDB" id="48651at2759"/>
<proteinExistence type="predicted"/>
<protein>
    <recommendedName>
        <fullName evidence="4">RRM domain-containing protein</fullName>
    </recommendedName>
</protein>
<dbReference type="STRING" id="2020962.A0A2N1JFM3"/>
<feature type="compositionally biased region" description="Basic and acidic residues" evidence="3">
    <location>
        <begin position="198"/>
        <end position="224"/>
    </location>
</feature>
<feature type="compositionally biased region" description="Basic and acidic residues" evidence="3">
    <location>
        <begin position="39"/>
        <end position="54"/>
    </location>
</feature>
<evidence type="ECO:0000313" key="6">
    <source>
        <dbReference type="Proteomes" id="UP000232875"/>
    </source>
</evidence>
<feature type="compositionally biased region" description="Gly residues" evidence="3">
    <location>
        <begin position="168"/>
        <end position="179"/>
    </location>
</feature>
<evidence type="ECO:0000256" key="1">
    <source>
        <dbReference type="ARBA" id="ARBA00022884"/>
    </source>
</evidence>
<dbReference type="Gene3D" id="3.30.70.330">
    <property type="match status" value="1"/>
</dbReference>
<evidence type="ECO:0000256" key="3">
    <source>
        <dbReference type="SAM" id="MobiDB-lite"/>
    </source>
</evidence>
<sequence length="366" mass="39561">MATGTSWADEMDELPSAPAPRDFSDSGAPGAFGARPMRSRFEENGSFSRMREEPPLPTEPPFTAFVVNLSFESTESDVQNFFEPLTPVSVRLVSGHDGRPRGYGYVEFSTLDELKEALTYTGRSMDNRNVRVSVAESSSRAIKGAAADDASQWRRATPLPGGDDRRSGFGGVPSGGGFDSMGVTADGTRGGFGSKFEQSAERPRRGMAEPAEPGRGDDASDWRTGKPVVNKGPRFGFGSGEGRERSRPPLDEDGHSTWRSARPAATASERRKLDLKPRNATPSSTSAASVSSPFGSAKPVDVAEREREIQEKIQTQDRAWRASHPKTEKKPSAPDGAWRKADSASTEKRANDSPKVDESTEKDVSE</sequence>
<evidence type="ECO:0000313" key="5">
    <source>
        <dbReference type="EMBL" id="PKI85339.1"/>
    </source>
</evidence>
<feature type="compositionally biased region" description="Low complexity" evidence="3">
    <location>
        <begin position="280"/>
        <end position="297"/>
    </location>
</feature>
<feature type="compositionally biased region" description="Basic and acidic residues" evidence="3">
    <location>
        <begin position="301"/>
        <end position="366"/>
    </location>
</feature>
<dbReference type="EMBL" id="KZ454987">
    <property type="protein sequence ID" value="PKI85339.1"/>
    <property type="molecule type" value="Genomic_DNA"/>
</dbReference>
<dbReference type="SUPFAM" id="SSF54928">
    <property type="entry name" value="RNA-binding domain, RBD"/>
    <property type="match status" value="1"/>
</dbReference>
<dbReference type="Pfam" id="PF00076">
    <property type="entry name" value="RRM_1"/>
    <property type="match status" value="1"/>
</dbReference>
<dbReference type="AlphaFoldDB" id="A0A2N1JFM3"/>
<dbReference type="PANTHER" id="PTHR23236">
    <property type="entry name" value="EUKARYOTIC TRANSLATION INITIATION FACTOR 4B/4H"/>
    <property type="match status" value="1"/>
</dbReference>
<name>A0A2N1JFM3_9BASI</name>
<organism evidence="5 6">
    <name type="scientific">Malassezia vespertilionis</name>
    <dbReference type="NCBI Taxonomy" id="2020962"/>
    <lineage>
        <taxon>Eukaryota</taxon>
        <taxon>Fungi</taxon>
        <taxon>Dikarya</taxon>
        <taxon>Basidiomycota</taxon>
        <taxon>Ustilaginomycotina</taxon>
        <taxon>Malasseziomycetes</taxon>
        <taxon>Malasseziales</taxon>
        <taxon>Malasseziaceae</taxon>
        <taxon>Malassezia</taxon>
    </lineage>
</organism>
<feature type="compositionally biased region" description="Basic and acidic residues" evidence="3">
    <location>
        <begin position="268"/>
        <end position="277"/>
    </location>
</feature>
<evidence type="ECO:0000259" key="4">
    <source>
        <dbReference type="PROSITE" id="PS50102"/>
    </source>
</evidence>
<evidence type="ECO:0000256" key="2">
    <source>
        <dbReference type="PROSITE-ProRule" id="PRU00176"/>
    </source>
</evidence>
<dbReference type="PANTHER" id="PTHR23236:SF11">
    <property type="entry name" value="EUKARYOTIC TRANSLATION INITIATION FACTOR 4H"/>
    <property type="match status" value="1"/>
</dbReference>
<dbReference type="Proteomes" id="UP000232875">
    <property type="component" value="Unassembled WGS sequence"/>
</dbReference>
<reference evidence="5 6" key="1">
    <citation type="submission" date="2017-10" db="EMBL/GenBank/DDBJ databases">
        <title>A novel species of cold-tolerant Malassezia isolated from bats.</title>
        <authorList>
            <person name="Lorch J.M."/>
            <person name="Palmer J.M."/>
            <person name="Vanderwolf K.J."/>
            <person name="Schmidt K.Z."/>
            <person name="Verant M.L."/>
            <person name="Weller T.J."/>
            <person name="Blehert D.S."/>
        </authorList>
    </citation>
    <scope>NUCLEOTIDE SEQUENCE [LARGE SCALE GENOMIC DNA]</scope>
    <source>
        <strain evidence="5 6">NWHC:44797-103</strain>
    </source>
</reference>
<dbReference type="SMART" id="SM00360">
    <property type="entry name" value="RRM"/>
    <property type="match status" value="1"/>
</dbReference>
<feature type="region of interest" description="Disordered" evidence="3">
    <location>
        <begin position="135"/>
        <end position="366"/>
    </location>
</feature>
<feature type="compositionally biased region" description="Basic and acidic residues" evidence="3">
    <location>
        <begin position="241"/>
        <end position="256"/>
    </location>
</feature>
<accession>A0A2N1JFM3</accession>
<keyword evidence="1 2" id="KW-0694">RNA-binding</keyword>
<gene>
    <name evidence="5" type="ORF">MVES_000228</name>
</gene>
<dbReference type="InterPro" id="IPR012677">
    <property type="entry name" value="Nucleotide-bd_a/b_plait_sf"/>
</dbReference>
<keyword evidence="6" id="KW-1185">Reference proteome</keyword>
<dbReference type="InterPro" id="IPR000504">
    <property type="entry name" value="RRM_dom"/>
</dbReference>